<dbReference type="AlphaFoldDB" id="A0A418PY49"/>
<dbReference type="OrthoDB" id="100605at2"/>
<keyword evidence="3" id="KW-0378">Hydrolase</keyword>
<feature type="transmembrane region" description="Helical" evidence="1">
    <location>
        <begin position="531"/>
        <end position="548"/>
    </location>
</feature>
<feature type="domain" description="Peptidase M1 membrane alanine aminopeptidase" evidence="2">
    <location>
        <begin position="872"/>
        <end position="1065"/>
    </location>
</feature>
<keyword evidence="3" id="KW-0031">Aminopeptidase</keyword>
<protein>
    <submittedName>
        <fullName evidence="3">Aminopeptidase</fullName>
    </submittedName>
</protein>
<feature type="transmembrane region" description="Helical" evidence="1">
    <location>
        <begin position="413"/>
        <end position="435"/>
    </location>
</feature>
<keyword evidence="4" id="KW-1185">Reference proteome</keyword>
<feature type="transmembrane region" description="Helical" evidence="1">
    <location>
        <begin position="55"/>
        <end position="79"/>
    </location>
</feature>
<evidence type="ECO:0000259" key="2">
    <source>
        <dbReference type="Pfam" id="PF01433"/>
    </source>
</evidence>
<dbReference type="Proteomes" id="UP000285023">
    <property type="component" value="Unassembled WGS sequence"/>
</dbReference>
<comment type="caution">
    <text evidence="3">The sequence shown here is derived from an EMBL/GenBank/DDBJ whole genome shotgun (WGS) entry which is preliminary data.</text>
</comment>
<sequence length="1198" mass="133587">MLAGIVGFEIRYQLKNPVFWVSMAIFFLLGFGLTASENVSIGTPGTVHENSPFAIAVATAAFVQFYLFVTTAFVANALVRDDNSGFAPIVRATSVTDKQIVLGRFLGGLIIATVGYLAIPLGMFVGSIMPWVDPETVGPQRLAFYVWNFAIFGVPNIFLTSALLFAMATLTRSMMASYVAAVVLVMGYLITSSIVGQKIEYRETFALWEPLGNGAIAEVTRYWTQAEMNNRLIELEGVVFYNRLLAVGIGALFLGVTLWRFKMTERAPSKRKLRKLAKKQVREERAAAAMPTLGGESFSARDAQPSRWVQFLTRLRTEVRQVLTSPGLIILSLLAIGFTGAFLWLGQSTYGTSDYPTLAATIGTVRNGSGIFLLMIATFYGGELVWRERDRKLNEILDSTPTPSWVMTVPKMIAIFVVLLVVNLATILSGLSYQLAQGAREFGLMEYVGWFIIPAAIDGLLIAILAVAVQVLSPNKYIGWGIMFVWFVGTIFLNNLGYANPLYTYARTPSVPLSDFVGAGSFWVAEAVFQFYWLCFAIVLAVLAHLIWPRGTDLGVGVRLKRMRRHATATPLAIAGIAAVAMAATGAYAYHNIKQLNRYETSDDAELYSAQLERKYLKFENLPRPVVTKVTMDVQLFPSERRLEAKGSYELRNDTGAPIRELHVRQGSRDAEYLKMEIPGAKLISDDKKFGYRIYRFDQALAVGAIARLNFASRIWHRGFRAGSPATDVIENGTFVNNFGFAPIIGMNRQGLLSDRTQRRRQGLPAELRPAKLEDLEATKGNYVNVDWVMSDITLTTDAGQTPIAPGNLVSDVTNGGRRTAHFVSPAPILNFFSIQSADYKVASRDHNGVKLSVFYHPGHDWNVPKMLKAMASSLDYYRANFGPYQFNYARIIEFPGYASFAQAFAGTMPYSESIGFVANTNDPEKIDFTTYVIAHEIAHQYWAHQVIGADMQGGTLTSETLAQYSALMVMKRMYGEDQIRRFLKYELDNYLSARKGEAVEEQPLYRVENQQYVHYRKGSVAMYLLQERLGEDAVNRALARFVGKFRFKGAPYLRSVDLINEFRREAKSPEQQQLITDLFERITIYDLKVKDSEVRRDGDGWVTTMTISAGKFYADGKGTEATAKLAEPIEVGLFTARPGLGAFSAKDVIVIKREPMRDGEQKIVVRSNRKPAFVGVDPYNYYIDRNSDDNVKTVGES</sequence>
<name>A0A418PY49_9SPHN</name>
<reference evidence="3 4" key="1">
    <citation type="submission" date="2018-09" db="EMBL/GenBank/DDBJ databases">
        <title>Sphingomonas sp. DAC4.</title>
        <authorList>
            <person name="Seo T."/>
        </authorList>
    </citation>
    <scope>NUCLEOTIDE SEQUENCE [LARGE SCALE GENOMIC DNA]</scope>
    <source>
        <strain evidence="3 4">DAC4</strain>
    </source>
</reference>
<dbReference type="InterPro" id="IPR014782">
    <property type="entry name" value="Peptidase_M1_dom"/>
</dbReference>
<dbReference type="GO" id="GO:0008270">
    <property type="term" value="F:zinc ion binding"/>
    <property type="evidence" value="ECO:0007669"/>
    <property type="project" value="InterPro"/>
</dbReference>
<feature type="transmembrane region" description="Helical" evidence="1">
    <location>
        <begin position="365"/>
        <end position="386"/>
    </location>
</feature>
<evidence type="ECO:0000313" key="4">
    <source>
        <dbReference type="Proteomes" id="UP000285023"/>
    </source>
</evidence>
<accession>A0A418PY49</accession>
<feature type="transmembrane region" description="Helical" evidence="1">
    <location>
        <begin position="145"/>
        <end position="168"/>
    </location>
</feature>
<keyword evidence="1" id="KW-0812">Transmembrane</keyword>
<dbReference type="Pfam" id="PF01433">
    <property type="entry name" value="Peptidase_M1"/>
    <property type="match status" value="1"/>
</dbReference>
<evidence type="ECO:0000256" key="1">
    <source>
        <dbReference type="SAM" id="Phobius"/>
    </source>
</evidence>
<dbReference type="SUPFAM" id="SSF55486">
    <property type="entry name" value="Metalloproteases ('zincins'), catalytic domain"/>
    <property type="match status" value="1"/>
</dbReference>
<evidence type="ECO:0000313" key="3">
    <source>
        <dbReference type="EMBL" id="RIX27130.1"/>
    </source>
</evidence>
<organism evidence="3 4">
    <name type="scientific">Sphingomonas edaphi</name>
    <dbReference type="NCBI Taxonomy" id="2315689"/>
    <lineage>
        <taxon>Bacteria</taxon>
        <taxon>Pseudomonadati</taxon>
        <taxon>Pseudomonadota</taxon>
        <taxon>Alphaproteobacteria</taxon>
        <taxon>Sphingomonadales</taxon>
        <taxon>Sphingomonadaceae</taxon>
        <taxon>Sphingomonas</taxon>
    </lineage>
</organism>
<dbReference type="GO" id="GO:0004177">
    <property type="term" value="F:aminopeptidase activity"/>
    <property type="evidence" value="ECO:0007669"/>
    <property type="project" value="UniProtKB-KW"/>
</dbReference>
<keyword evidence="1" id="KW-1133">Transmembrane helix</keyword>
<feature type="transmembrane region" description="Helical" evidence="1">
    <location>
        <begin position="322"/>
        <end position="345"/>
    </location>
</feature>
<feature type="transmembrane region" description="Helical" evidence="1">
    <location>
        <begin position="477"/>
        <end position="498"/>
    </location>
</feature>
<gene>
    <name evidence="3" type="ORF">D3M59_11310</name>
</gene>
<feature type="transmembrane region" description="Helical" evidence="1">
    <location>
        <begin position="100"/>
        <end position="125"/>
    </location>
</feature>
<dbReference type="Gene3D" id="1.10.390.10">
    <property type="entry name" value="Neutral Protease Domain 2"/>
    <property type="match status" value="1"/>
</dbReference>
<feature type="transmembrane region" description="Helical" evidence="1">
    <location>
        <begin position="175"/>
        <end position="195"/>
    </location>
</feature>
<dbReference type="GO" id="GO:0008237">
    <property type="term" value="F:metallopeptidase activity"/>
    <property type="evidence" value="ECO:0007669"/>
    <property type="project" value="InterPro"/>
</dbReference>
<feature type="transmembrane region" description="Helical" evidence="1">
    <location>
        <begin position="18"/>
        <end position="35"/>
    </location>
</feature>
<proteinExistence type="predicted"/>
<feature type="transmembrane region" description="Helical" evidence="1">
    <location>
        <begin position="447"/>
        <end position="470"/>
    </location>
</feature>
<feature type="transmembrane region" description="Helical" evidence="1">
    <location>
        <begin position="240"/>
        <end position="261"/>
    </location>
</feature>
<dbReference type="EMBL" id="QXTF01000004">
    <property type="protein sequence ID" value="RIX27130.1"/>
    <property type="molecule type" value="Genomic_DNA"/>
</dbReference>
<dbReference type="RefSeq" id="WP_119533785.1">
    <property type="nucleotide sequence ID" value="NZ_QXTF01000004.1"/>
</dbReference>
<feature type="transmembrane region" description="Helical" evidence="1">
    <location>
        <begin position="569"/>
        <end position="590"/>
    </location>
</feature>
<dbReference type="InterPro" id="IPR027268">
    <property type="entry name" value="Peptidase_M4/M1_CTD_sf"/>
</dbReference>
<keyword evidence="3" id="KW-0645">Protease</keyword>
<keyword evidence="1" id="KW-0472">Membrane</keyword>